<organism evidence="1 2">
    <name type="scientific">Eretmocerus hayati</name>
    <dbReference type="NCBI Taxonomy" id="131215"/>
    <lineage>
        <taxon>Eukaryota</taxon>
        <taxon>Metazoa</taxon>
        <taxon>Ecdysozoa</taxon>
        <taxon>Arthropoda</taxon>
        <taxon>Hexapoda</taxon>
        <taxon>Insecta</taxon>
        <taxon>Pterygota</taxon>
        <taxon>Neoptera</taxon>
        <taxon>Endopterygota</taxon>
        <taxon>Hymenoptera</taxon>
        <taxon>Apocrita</taxon>
        <taxon>Proctotrupomorpha</taxon>
        <taxon>Chalcidoidea</taxon>
        <taxon>Aphelinidae</taxon>
        <taxon>Aphelininae</taxon>
        <taxon>Eretmocerus</taxon>
    </lineage>
</organism>
<dbReference type="Proteomes" id="UP001239111">
    <property type="component" value="Chromosome 2"/>
</dbReference>
<gene>
    <name evidence="1" type="ORF">QAD02_011126</name>
</gene>
<proteinExistence type="predicted"/>
<evidence type="ECO:0000313" key="2">
    <source>
        <dbReference type="Proteomes" id="UP001239111"/>
    </source>
</evidence>
<dbReference type="EMBL" id="CM056742">
    <property type="protein sequence ID" value="KAJ8675340.1"/>
    <property type="molecule type" value="Genomic_DNA"/>
</dbReference>
<name>A0ACC2NVN2_9HYME</name>
<keyword evidence="2" id="KW-1185">Reference proteome</keyword>
<evidence type="ECO:0000313" key="1">
    <source>
        <dbReference type="EMBL" id="KAJ8675340.1"/>
    </source>
</evidence>
<accession>A0ACC2NVN2</accession>
<protein>
    <submittedName>
        <fullName evidence="1">Uncharacterized protein</fullName>
    </submittedName>
</protein>
<reference evidence="1" key="1">
    <citation type="submission" date="2023-04" db="EMBL/GenBank/DDBJ databases">
        <title>A chromosome-level genome assembly of the parasitoid wasp Eretmocerus hayati.</title>
        <authorList>
            <person name="Zhong Y."/>
            <person name="Liu S."/>
            <person name="Liu Y."/>
        </authorList>
    </citation>
    <scope>NUCLEOTIDE SEQUENCE</scope>
    <source>
        <strain evidence="1">ZJU_SS_LIU_2023</strain>
    </source>
</reference>
<sequence>MLTVPAGTSRDEQNPQHGRVSRMPSRIVGCDIHLRNLNDGRNLAGHIREERVSEDQSDESTHQCDYCGKTYSYSCHLKVHMRTHTGALPYSCDICDRRFNDRYSLQRHMLKHSDVRAFNCPMCDFAFKSQSNLLSHMLTHARSEDGLHSCNFCARKFEVSAEYKLHVRIHLDVKPFSCKLCSMRFTDRNSRREHMNSHQDDEPFVCEPCGKRFRNKLSLYFHSRSHYTGQTYACEFCGRIYWHVGNLNRHVRFKHRNGIRKYKVSNEPSGESLHGPNNLIPDTGNCVAEQLPQTSSSNGHFRTEFNERQYQTPAIGYYPDWQQSQATGSSSVYQQASVIQDSNQWADSNFLNYHDRSRQSTRRPPEDSVTCYCGSDCMEGNYCVIDQILGLNNEASAPVAETGGRSNTRGVSNQQTWIVGESSGDISWHDQALGVGEDPCCDVASYNIETLGQTWRQTLEMTSPLSCEESDEIQAIINDIESSYRRSRCNEPDRHSMGHKS</sequence>
<comment type="caution">
    <text evidence="1">The sequence shown here is derived from an EMBL/GenBank/DDBJ whole genome shotgun (WGS) entry which is preliminary data.</text>
</comment>